<dbReference type="InterPro" id="IPR029058">
    <property type="entry name" value="AB_hydrolase_fold"/>
</dbReference>
<proteinExistence type="predicted"/>
<dbReference type="EMBL" id="JBHUEJ010000045">
    <property type="protein sequence ID" value="MFD1712679.1"/>
    <property type="molecule type" value="Genomic_DNA"/>
</dbReference>
<dbReference type="InterPro" id="IPR000073">
    <property type="entry name" value="AB_hydrolase_1"/>
</dbReference>
<dbReference type="RefSeq" id="WP_147913654.1">
    <property type="nucleotide sequence ID" value="NZ_JBHUEJ010000045.1"/>
</dbReference>
<dbReference type="PANTHER" id="PTHR37017">
    <property type="entry name" value="AB HYDROLASE-1 DOMAIN-CONTAINING PROTEIN-RELATED"/>
    <property type="match status" value="1"/>
</dbReference>
<sequence>MANYLLVHGAWGGAWYWRDTLNTLIRAGHRAHAVTLTGLGERAHLLTPDINLETHIADVLGALDTEELDDCILVVHSYAGMLGTAAADRRPGKLRHLVYVDAVLPTPGETWGSAHSADTRTQRIAGAEANEQYAFPAPPASAFGLTGALAEWVERRSTPHPGHTYTQALDFDPVRVAAVPRTFISCTDPRLATIDPSRQRIANPQFWGGAWAGGGGVRVVEMATGHDPMLSEPEAFQQLLLQLAM</sequence>
<keyword evidence="2" id="KW-0378">Hydrolase</keyword>
<dbReference type="SUPFAM" id="SSF53474">
    <property type="entry name" value="alpha/beta-Hydrolases"/>
    <property type="match status" value="1"/>
</dbReference>
<dbReference type="GO" id="GO:0016787">
    <property type="term" value="F:hydrolase activity"/>
    <property type="evidence" value="ECO:0007669"/>
    <property type="project" value="UniProtKB-KW"/>
</dbReference>
<accession>A0ABW4KXD8</accession>
<comment type="caution">
    <text evidence="2">The sequence shown here is derived from an EMBL/GenBank/DDBJ whole genome shotgun (WGS) entry which is preliminary data.</text>
</comment>
<protein>
    <submittedName>
        <fullName evidence="2">Alpha/beta fold hydrolase</fullName>
    </submittedName>
</protein>
<dbReference type="Pfam" id="PF12697">
    <property type="entry name" value="Abhydrolase_6"/>
    <property type="match status" value="1"/>
</dbReference>
<evidence type="ECO:0000313" key="3">
    <source>
        <dbReference type="Proteomes" id="UP001597304"/>
    </source>
</evidence>
<name>A0ABW4KXD8_9BURK</name>
<dbReference type="InterPro" id="IPR052897">
    <property type="entry name" value="Sec-Metab_Biosynth_Hydrolase"/>
</dbReference>
<dbReference type="Gene3D" id="3.40.50.1820">
    <property type="entry name" value="alpha/beta hydrolase"/>
    <property type="match status" value="1"/>
</dbReference>
<evidence type="ECO:0000313" key="2">
    <source>
        <dbReference type="EMBL" id="MFD1712679.1"/>
    </source>
</evidence>
<reference evidence="3" key="1">
    <citation type="journal article" date="2019" name="Int. J. Syst. Evol. Microbiol.">
        <title>The Global Catalogue of Microorganisms (GCM) 10K type strain sequencing project: providing services to taxonomists for standard genome sequencing and annotation.</title>
        <authorList>
            <consortium name="The Broad Institute Genomics Platform"/>
            <consortium name="The Broad Institute Genome Sequencing Center for Infectious Disease"/>
            <person name="Wu L."/>
            <person name="Ma J."/>
        </authorList>
    </citation>
    <scope>NUCLEOTIDE SEQUENCE [LARGE SCALE GENOMIC DNA]</scope>
    <source>
        <strain evidence="3">LMG 29247</strain>
    </source>
</reference>
<dbReference type="Proteomes" id="UP001597304">
    <property type="component" value="Unassembled WGS sequence"/>
</dbReference>
<keyword evidence="3" id="KW-1185">Reference proteome</keyword>
<feature type="domain" description="AB hydrolase-1" evidence="1">
    <location>
        <begin position="5"/>
        <end position="236"/>
    </location>
</feature>
<gene>
    <name evidence="2" type="ORF">ACFSF0_18940</name>
</gene>
<organism evidence="2 3">
    <name type="scientific">Ottowia flava</name>
    <dbReference type="NCBI Taxonomy" id="2675430"/>
    <lineage>
        <taxon>Bacteria</taxon>
        <taxon>Pseudomonadati</taxon>
        <taxon>Pseudomonadota</taxon>
        <taxon>Betaproteobacteria</taxon>
        <taxon>Burkholderiales</taxon>
        <taxon>Comamonadaceae</taxon>
        <taxon>Ottowia</taxon>
    </lineage>
</organism>
<dbReference type="PANTHER" id="PTHR37017:SF11">
    <property type="entry name" value="ESTERASE_LIPASE_THIOESTERASE DOMAIN-CONTAINING PROTEIN"/>
    <property type="match status" value="1"/>
</dbReference>
<evidence type="ECO:0000259" key="1">
    <source>
        <dbReference type="Pfam" id="PF12697"/>
    </source>
</evidence>